<sequence>MQLSQQPSQFLLDAQHQLFNNCHASTLVVLPESGDLLVAYFAGQKEASGDTAIWLSRCVDGQWQTAQRTIAEDGLAHWNPVLHYQFGTLWLFYKVGPDVHHWATRYVTSGDGGRNWSKPMELVEGDNSPRGPVKNKLLEMSNGEWLAPGSVEDDRYWDCFVDISADLGESWQRVDIPIRHIQSGPVNGNDVWQGLKDDALWETDVNRVFQWDGVIQPTLWESEPGHVHALMRSTRGRIYRSDSVDYGRTWCPAYPTDLPNNNSGIDVVSMDNGLLVLAYNPIEGNWNRRYPISISYSLDNGKNWSVPLDFESKEGEFSYPAIIADGQNLHMTYTWNRKNIIYQPITADDYKNGEFS</sequence>
<evidence type="ECO:0000259" key="1">
    <source>
        <dbReference type="Pfam" id="PF13088"/>
    </source>
</evidence>
<name>A0A2C6CRS9_9GAMM</name>
<dbReference type="Pfam" id="PF13088">
    <property type="entry name" value="BNR_2"/>
    <property type="match status" value="1"/>
</dbReference>
<keyword evidence="3" id="KW-1185">Reference proteome</keyword>
<dbReference type="RefSeq" id="WP_029094819.1">
    <property type="nucleotide sequence ID" value="NZ_PDDX01000001.1"/>
</dbReference>
<dbReference type="AlphaFoldDB" id="A0A2C6CRS9"/>
<dbReference type="InterPro" id="IPR036278">
    <property type="entry name" value="Sialidase_sf"/>
</dbReference>
<reference evidence="3" key="1">
    <citation type="submission" date="2017-09" db="EMBL/GenBank/DDBJ databases">
        <title>FDA dAtabase for Regulatory Grade micrObial Sequences (FDA-ARGOS): Supporting development and validation of Infectious Disease Dx tests.</title>
        <authorList>
            <person name="Minogue T."/>
            <person name="Wolcott M."/>
            <person name="Wasieloski L."/>
            <person name="Aguilar W."/>
            <person name="Moore D."/>
            <person name="Tallon L."/>
            <person name="Sadzewicz L."/>
            <person name="Ott S."/>
            <person name="Zhao X."/>
            <person name="Nagaraj S."/>
            <person name="Vavikolanu K."/>
            <person name="Aluvathingal J."/>
            <person name="Nadendla S."/>
            <person name="Sichtig H."/>
        </authorList>
    </citation>
    <scope>NUCLEOTIDE SEQUENCE [LARGE SCALE GENOMIC DNA]</scope>
    <source>
        <strain evidence="3">FDAARGOS_387</strain>
    </source>
</reference>
<dbReference type="OrthoDB" id="41724at2"/>
<protein>
    <recommendedName>
        <fullName evidence="1">Sialidase domain-containing protein</fullName>
    </recommendedName>
</protein>
<dbReference type="STRING" id="1111728.GCA_000427805_02090"/>
<proteinExistence type="predicted"/>
<dbReference type="Gene3D" id="2.120.10.10">
    <property type="match status" value="1"/>
</dbReference>
<feature type="domain" description="Sialidase" evidence="1">
    <location>
        <begin position="34"/>
        <end position="331"/>
    </location>
</feature>
<dbReference type="EMBL" id="PDDX01000001">
    <property type="protein sequence ID" value="PHI29389.1"/>
    <property type="molecule type" value="Genomic_DNA"/>
</dbReference>
<dbReference type="PANTHER" id="PTHR43752">
    <property type="entry name" value="BNR/ASP-BOX REPEAT FAMILY PROTEIN"/>
    <property type="match status" value="1"/>
</dbReference>
<accession>A0A2C6CRS9</accession>
<evidence type="ECO:0000313" key="2">
    <source>
        <dbReference type="EMBL" id="PHI29389.1"/>
    </source>
</evidence>
<organism evidence="2 3">
    <name type="scientific">Budvicia aquatica</name>
    <dbReference type="NCBI Taxonomy" id="82979"/>
    <lineage>
        <taxon>Bacteria</taxon>
        <taxon>Pseudomonadati</taxon>
        <taxon>Pseudomonadota</taxon>
        <taxon>Gammaproteobacteria</taxon>
        <taxon>Enterobacterales</taxon>
        <taxon>Budviciaceae</taxon>
        <taxon>Budvicia</taxon>
    </lineage>
</organism>
<dbReference type="Proteomes" id="UP000224974">
    <property type="component" value="Unassembled WGS sequence"/>
</dbReference>
<gene>
    <name evidence="2" type="ORF">CRN84_08630</name>
</gene>
<comment type="caution">
    <text evidence="2">The sequence shown here is derived from an EMBL/GenBank/DDBJ whole genome shotgun (WGS) entry which is preliminary data.</text>
</comment>
<dbReference type="CDD" id="cd15482">
    <property type="entry name" value="Sialidase_non-viral"/>
    <property type="match status" value="1"/>
</dbReference>
<dbReference type="SUPFAM" id="SSF50939">
    <property type="entry name" value="Sialidases"/>
    <property type="match status" value="1"/>
</dbReference>
<dbReference type="PANTHER" id="PTHR43752:SF2">
    <property type="entry name" value="BNR_ASP-BOX REPEAT FAMILY PROTEIN"/>
    <property type="match status" value="1"/>
</dbReference>
<evidence type="ECO:0000313" key="3">
    <source>
        <dbReference type="Proteomes" id="UP000224974"/>
    </source>
</evidence>
<dbReference type="InterPro" id="IPR011040">
    <property type="entry name" value="Sialidase"/>
</dbReference>